<dbReference type="NCBIfam" id="TIGR04183">
    <property type="entry name" value="Por_Secre_tail"/>
    <property type="match status" value="1"/>
</dbReference>
<dbReference type="EMBL" id="JAELVM010000003">
    <property type="protein sequence ID" value="MBL1222839.1"/>
    <property type="molecule type" value="Genomic_DNA"/>
</dbReference>
<name>A0ABS1QJQ2_9FLAO</name>
<evidence type="ECO:0000256" key="1">
    <source>
        <dbReference type="ARBA" id="ARBA00022729"/>
    </source>
</evidence>
<gene>
    <name evidence="4" type="ORF">JET18_18430</name>
</gene>
<dbReference type="Proteomes" id="UP000661696">
    <property type="component" value="Unassembled WGS sequence"/>
</dbReference>
<organism evidence="4 5">
    <name type="scientific">Chryseobacterium endalhagicum</name>
    <dbReference type="NCBI Taxonomy" id="2797638"/>
    <lineage>
        <taxon>Bacteria</taxon>
        <taxon>Pseudomonadati</taxon>
        <taxon>Bacteroidota</taxon>
        <taxon>Flavobacteriia</taxon>
        <taxon>Flavobacteriales</taxon>
        <taxon>Weeksellaceae</taxon>
        <taxon>Chryseobacterium group</taxon>
        <taxon>Chryseobacterium</taxon>
    </lineage>
</organism>
<protein>
    <submittedName>
        <fullName evidence="4">T9SS type A sorting domain-containing protein</fullName>
    </submittedName>
</protein>
<dbReference type="Pfam" id="PF18962">
    <property type="entry name" value="Por_Secre_tail"/>
    <property type="match status" value="1"/>
</dbReference>
<evidence type="ECO:0000313" key="5">
    <source>
        <dbReference type="Proteomes" id="UP000661696"/>
    </source>
</evidence>
<evidence type="ECO:0000259" key="2">
    <source>
        <dbReference type="Pfam" id="PF18962"/>
    </source>
</evidence>
<dbReference type="Gene3D" id="2.60.120.380">
    <property type="match status" value="2"/>
</dbReference>
<dbReference type="Pfam" id="PF23759">
    <property type="entry name" value="GBD_T9SS_assoc"/>
    <property type="match status" value="1"/>
</dbReference>
<sequence>MKKMFFLLLIFPVFIFGYGAENLDSGTMFPRSRNVIDGGDVNSWVARPHFSALVQSGINVAAIQCNQPARYLVTKASVPENDNCVNAVSLSVSNTAVCTNPINGSTNGATPSNDAPPPCHTGEADDDVWYSFTATADAHIVNVNYTGAETSTQVYSGSCGNLTSIVCDFGAYGNSNVLVQNLTVGELYYVRVYSTIDYPSVSSNFQICITTPVIPSNDTCSGAIAIPCAGTVEGNNALANREVLTGDICGEVAPNAISRGVWYTVKAQTTGTITVSACGTEFDAYLRIYSGSCSALRCIGAAEDGCEGDYNTSSFPAYTFNATAGTTYYILLTSFNAQFGNYKLSVAQNCIPLNTSRIEKEDSFKGYPNPFTDILDISNISKVKSVSIVNSDGIVLKTIDNPSSVLHLEDLKQGIYLVTLHLKDGSKQTIKAIKK</sequence>
<dbReference type="InterPro" id="IPR026444">
    <property type="entry name" value="Secre_tail"/>
</dbReference>
<dbReference type="RefSeq" id="WP_202093509.1">
    <property type="nucleotide sequence ID" value="NZ_JAELVM010000003.1"/>
</dbReference>
<dbReference type="InterPro" id="IPR056600">
    <property type="entry name" value="GBD_T9SS_assoc"/>
</dbReference>
<comment type="caution">
    <text evidence="4">The sequence shown here is derived from an EMBL/GenBank/DDBJ whole genome shotgun (WGS) entry which is preliminary data.</text>
</comment>
<evidence type="ECO:0000313" key="4">
    <source>
        <dbReference type="EMBL" id="MBL1222839.1"/>
    </source>
</evidence>
<feature type="domain" description="Secretion system C-terminal sorting" evidence="2">
    <location>
        <begin position="367"/>
        <end position="427"/>
    </location>
</feature>
<feature type="domain" description="T9SS-like galactose binding" evidence="3">
    <location>
        <begin position="80"/>
        <end position="206"/>
    </location>
</feature>
<keyword evidence="5" id="KW-1185">Reference proteome</keyword>
<proteinExistence type="predicted"/>
<accession>A0ABS1QJQ2</accession>
<evidence type="ECO:0000259" key="3">
    <source>
        <dbReference type="Pfam" id="PF23759"/>
    </source>
</evidence>
<reference evidence="4 5" key="1">
    <citation type="submission" date="2020-12" db="EMBL/GenBank/DDBJ databases">
        <title>Chryseobacterium endoalhailicus sp. nov., isolated from seed of leguminous plant.</title>
        <authorList>
            <person name="Zhang X."/>
        </authorList>
    </citation>
    <scope>NUCLEOTIDE SEQUENCE [LARGE SCALE GENOMIC DNA]</scope>
    <source>
        <strain evidence="4 5">L7</strain>
    </source>
</reference>
<keyword evidence="1" id="KW-0732">Signal</keyword>